<dbReference type="GO" id="GO:0005829">
    <property type="term" value="C:cytosol"/>
    <property type="evidence" value="ECO:0007669"/>
    <property type="project" value="TreeGrafter"/>
</dbReference>
<reference evidence="5" key="1">
    <citation type="submission" date="2016-04" db="EMBL/GenBank/DDBJ databases">
        <authorList>
            <person name="Evans L.H."/>
            <person name="Alamgir A."/>
            <person name="Owens N."/>
            <person name="Weber N.D."/>
            <person name="Virtaneva K."/>
            <person name="Barbian K."/>
            <person name="Babar A."/>
            <person name="Rosenke K."/>
        </authorList>
    </citation>
    <scope>NUCLEOTIDE SEQUENCE</scope>
    <source>
        <strain evidence="5">86-1</strain>
    </source>
</reference>
<dbReference type="PANTHER" id="PTHR21089:SF1">
    <property type="entry name" value="BIFUNCTIONAL 3-DEHYDROQUINATE DEHYDRATASE_SHIKIMATE DEHYDROGENASE, CHLOROPLASTIC"/>
    <property type="match status" value="1"/>
</dbReference>
<dbReference type="InterPro" id="IPR046346">
    <property type="entry name" value="Aminoacid_DH-like_N_sf"/>
</dbReference>
<dbReference type="InterPro" id="IPR022893">
    <property type="entry name" value="Shikimate_DH_fam"/>
</dbReference>
<evidence type="ECO:0000256" key="3">
    <source>
        <dbReference type="ARBA" id="ARBA00023141"/>
    </source>
</evidence>
<dbReference type="InterPro" id="IPR036291">
    <property type="entry name" value="NAD(P)-bd_dom_sf"/>
</dbReference>
<dbReference type="CDD" id="cd01065">
    <property type="entry name" value="NAD_bind_Shikimate_DH"/>
    <property type="match status" value="1"/>
</dbReference>
<sequence>MDLYGIVGNPLAQSFSPRFFTEKFSKESIDAEYVKFEIPEISLFPDIISSHPNLRGLNVTIPYKEKVIQYLDDLDPQTRELGAVNVIKVVRSGSAVKLVGYNSDIIGFRNSIAPLINKDIHKKALILGTGGASKAVAGGLKNLGLDFTYVSRTPKTGQLQYPDLNKDIFNEYTVIVNASPLGTFPNVDEAPDIPYLYLTRDCLLYDLVYNPAETKFLRLGKERGAKVKNGAEMLELQALAAWDIWNR</sequence>
<gene>
    <name evidence="5" type="ORF">KL86DYS1_11486</name>
</gene>
<name>A0A212J9B1_9BACT</name>
<dbReference type="InterPro" id="IPR013708">
    <property type="entry name" value="Shikimate_DH-bd_N"/>
</dbReference>
<dbReference type="SUPFAM" id="SSF53223">
    <property type="entry name" value="Aminoacid dehydrogenase-like, N-terminal domain"/>
    <property type="match status" value="1"/>
</dbReference>
<evidence type="ECO:0000259" key="4">
    <source>
        <dbReference type="Pfam" id="PF08501"/>
    </source>
</evidence>
<keyword evidence="2" id="KW-0560">Oxidoreductase</keyword>
<organism evidence="5">
    <name type="scientific">uncultured Dysgonomonas sp</name>
    <dbReference type="NCBI Taxonomy" id="206096"/>
    <lineage>
        <taxon>Bacteria</taxon>
        <taxon>Pseudomonadati</taxon>
        <taxon>Bacteroidota</taxon>
        <taxon>Bacteroidia</taxon>
        <taxon>Bacteroidales</taxon>
        <taxon>Dysgonomonadaceae</taxon>
        <taxon>Dysgonomonas</taxon>
        <taxon>environmental samples</taxon>
    </lineage>
</organism>
<dbReference type="GO" id="GO:0050661">
    <property type="term" value="F:NADP binding"/>
    <property type="evidence" value="ECO:0007669"/>
    <property type="project" value="TreeGrafter"/>
</dbReference>
<dbReference type="GO" id="GO:0009073">
    <property type="term" value="P:aromatic amino acid family biosynthetic process"/>
    <property type="evidence" value="ECO:0007669"/>
    <property type="project" value="UniProtKB-KW"/>
</dbReference>
<dbReference type="PANTHER" id="PTHR21089">
    <property type="entry name" value="SHIKIMATE DEHYDROGENASE"/>
    <property type="match status" value="1"/>
</dbReference>
<dbReference type="GO" id="GO:0009423">
    <property type="term" value="P:chorismate biosynthetic process"/>
    <property type="evidence" value="ECO:0007669"/>
    <property type="project" value="TreeGrafter"/>
</dbReference>
<keyword evidence="3" id="KW-0028">Amino-acid biosynthesis</keyword>
<dbReference type="RefSeq" id="WP_296939478.1">
    <property type="nucleotide sequence ID" value="NZ_LT599032.1"/>
</dbReference>
<dbReference type="GO" id="GO:0004764">
    <property type="term" value="F:shikimate 3-dehydrogenase (NADP+) activity"/>
    <property type="evidence" value="ECO:0007669"/>
    <property type="project" value="InterPro"/>
</dbReference>
<dbReference type="GO" id="GO:0019632">
    <property type="term" value="P:shikimate metabolic process"/>
    <property type="evidence" value="ECO:0007669"/>
    <property type="project" value="TreeGrafter"/>
</dbReference>
<protein>
    <recommendedName>
        <fullName evidence="4">Shikimate dehydrogenase substrate binding N-terminal domain-containing protein</fullName>
    </recommendedName>
</protein>
<proteinExistence type="predicted"/>
<feature type="domain" description="Shikimate dehydrogenase substrate binding N-terminal" evidence="4">
    <location>
        <begin position="6"/>
        <end position="87"/>
    </location>
</feature>
<keyword evidence="3" id="KW-0057">Aromatic amino acid biosynthesis</keyword>
<dbReference type="SUPFAM" id="SSF51735">
    <property type="entry name" value="NAD(P)-binding Rossmann-fold domains"/>
    <property type="match status" value="1"/>
</dbReference>
<evidence type="ECO:0000256" key="2">
    <source>
        <dbReference type="ARBA" id="ARBA00023002"/>
    </source>
</evidence>
<dbReference type="Pfam" id="PF08501">
    <property type="entry name" value="Shikimate_dh_N"/>
    <property type="match status" value="1"/>
</dbReference>
<evidence type="ECO:0000256" key="1">
    <source>
        <dbReference type="ARBA" id="ARBA00004871"/>
    </source>
</evidence>
<dbReference type="AlphaFoldDB" id="A0A212J9B1"/>
<comment type="pathway">
    <text evidence="1">Metabolic intermediate biosynthesis; chorismate biosynthesis; chorismate from D-erythrose 4-phosphate and phosphoenolpyruvate: step 4/7.</text>
</comment>
<accession>A0A212J9B1</accession>
<dbReference type="EMBL" id="FLUM01000001">
    <property type="protein sequence ID" value="SBV95795.1"/>
    <property type="molecule type" value="Genomic_DNA"/>
</dbReference>
<dbReference type="Gene3D" id="3.40.50.10860">
    <property type="entry name" value="Leucine Dehydrogenase, chain A, domain 1"/>
    <property type="match status" value="1"/>
</dbReference>
<evidence type="ECO:0000313" key="5">
    <source>
        <dbReference type="EMBL" id="SBV95795.1"/>
    </source>
</evidence>
<dbReference type="Gene3D" id="3.40.50.720">
    <property type="entry name" value="NAD(P)-binding Rossmann-like Domain"/>
    <property type="match status" value="1"/>
</dbReference>